<proteinExistence type="inferred from homology"/>
<dbReference type="PROSITE" id="PS51352">
    <property type="entry name" value="THIOREDOXIN_2"/>
    <property type="match status" value="1"/>
</dbReference>
<feature type="disulfide bond" description="Redox-active" evidence="4">
    <location>
        <begin position="30"/>
        <end position="33"/>
    </location>
</feature>
<protein>
    <recommendedName>
        <fullName evidence="2">Thioredoxin</fullName>
    </recommendedName>
</protein>
<keyword evidence="4" id="KW-0676">Redox-active center</keyword>
<reference evidence="6 7" key="1">
    <citation type="submission" date="2016-10" db="EMBL/GenBank/DDBJ databases">
        <title>Genome sequence of Streptomyces sp. MUSC 93.</title>
        <authorList>
            <person name="Lee L.-H."/>
            <person name="Ser H.-L."/>
            <person name="Law J.W.-F."/>
        </authorList>
    </citation>
    <scope>NUCLEOTIDE SEQUENCE [LARGE SCALE GENOMIC DNA]</scope>
    <source>
        <strain evidence="6 7">MUSC 93</strain>
    </source>
</reference>
<sequence length="109" mass="11624">MATMELTGENFKEAVSGSGTTVVDFWAAWCGPCRKFGPVFEKFADRHPGVLFGKVDIEAQPALAQAFQITSIPAVVAIRDKVVVYAKPGPLSEQALADLLARAESDAQA</sequence>
<accession>A0A1S2PL67</accession>
<dbReference type="PANTHER" id="PTHR43601">
    <property type="entry name" value="THIOREDOXIN, MITOCHONDRIAL"/>
    <property type="match status" value="1"/>
</dbReference>
<feature type="domain" description="Thioredoxin" evidence="5">
    <location>
        <begin position="1"/>
        <end position="105"/>
    </location>
</feature>
<dbReference type="GO" id="GO:0045454">
    <property type="term" value="P:cell redox homeostasis"/>
    <property type="evidence" value="ECO:0007669"/>
    <property type="project" value="TreeGrafter"/>
</dbReference>
<dbReference type="Pfam" id="PF00085">
    <property type="entry name" value="Thioredoxin"/>
    <property type="match status" value="1"/>
</dbReference>
<feature type="site" description="Contributes to redox potential value" evidence="3">
    <location>
        <position position="31"/>
    </location>
</feature>
<dbReference type="PROSITE" id="PS00194">
    <property type="entry name" value="THIOREDOXIN_1"/>
    <property type="match status" value="1"/>
</dbReference>
<dbReference type="InterPro" id="IPR036249">
    <property type="entry name" value="Thioredoxin-like_sf"/>
</dbReference>
<evidence type="ECO:0000256" key="3">
    <source>
        <dbReference type="PIRSR" id="PIRSR000077-1"/>
    </source>
</evidence>
<dbReference type="STRING" id="1428652.BIV24_10215"/>
<feature type="active site" description="Nucleophile" evidence="3">
    <location>
        <position position="33"/>
    </location>
</feature>
<feature type="active site" description="Nucleophile" evidence="3">
    <location>
        <position position="30"/>
    </location>
</feature>
<evidence type="ECO:0000313" key="7">
    <source>
        <dbReference type="Proteomes" id="UP000179935"/>
    </source>
</evidence>
<dbReference type="PIRSF" id="PIRSF000077">
    <property type="entry name" value="Thioredoxin"/>
    <property type="match status" value="1"/>
</dbReference>
<dbReference type="InterPro" id="IPR017937">
    <property type="entry name" value="Thioredoxin_CS"/>
</dbReference>
<name>A0A1S2PL67_9ACTN</name>
<dbReference type="CDD" id="cd02947">
    <property type="entry name" value="TRX_family"/>
    <property type="match status" value="1"/>
</dbReference>
<feature type="site" description="Contributes to redox potential value" evidence="3">
    <location>
        <position position="32"/>
    </location>
</feature>
<feature type="site" description="Deprotonates C-terminal active site Cys" evidence="3">
    <location>
        <position position="24"/>
    </location>
</feature>
<comment type="similarity">
    <text evidence="2">Belongs to the thioredoxin family.</text>
</comment>
<dbReference type="SUPFAM" id="SSF52833">
    <property type="entry name" value="Thioredoxin-like"/>
    <property type="match status" value="1"/>
</dbReference>
<gene>
    <name evidence="6" type="ORF">BIV24_10215</name>
</gene>
<dbReference type="GO" id="GO:0015035">
    <property type="term" value="F:protein-disulfide reductase activity"/>
    <property type="evidence" value="ECO:0007669"/>
    <property type="project" value="InterPro"/>
</dbReference>
<comment type="caution">
    <text evidence="6">The sequence shown here is derived from an EMBL/GenBank/DDBJ whole genome shotgun (WGS) entry which is preliminary data.</text>
</comment>
<keyword evidence="1 4" id="KW-1015">Disulfide bond</keyword>
<dbReference type="InterPro" id="IPR005746">
    <property type="entry name" value="Thioredoxin"/>
</dbReference>
<dbReference type="Proteomes" id="UP000179935">
    <property type="component" value="Unassembled WGS sequence"/>
</dbReference>
<dbReference type="InterPro" id="IPR013766">
    <property type="entry name" value="Thioredoxin_domain"/>
</dbReference>
<dbReference type="PANTHER" id="PTHR43601:SF3">
    <property type="entry name" value="THIOREDOXIN, MITOCHONDRIAL"/>
    <property type="match status" value="1"/>
</dbReference>
<evidence type="ECO:0000256" key="4">
    <source>
        <dbReference type="PIRSR" id="PIRSR000077-4"/>
    </source>
</evidence>
<evidence type="ECO:0000256" key="2">
    <source>
        <dbReference type="PIRNR" id="PIRNR000077"/>
    </source>
</evidence>
<dbReference type="Gene3D" id="3.40.30.10">
    <property type="entry name" value="Glutaredoxin"/>
    <property type="match status" value="1"/>
</dbReference>
<dbReference type="EMBL" id="MLYP01000027">
    <property type="protein sequence ID" value="OIJ94531.1"/>
    <property type="molecule type" value="Genomic_DNA"/>
</dbReference>
<dbReference type="AlphaFoldDB" id="A0A1S2PL67"/>
<evidence type="ECO:0000256" key="1">
    <source>
        <dbReference type="ARBA" id="ARBA00023157"/>
    </source>
</evidence>
<keyword evidence="7" id="KW-1185">Reference proteome</keyword>
<evidence type="ECO:0000259" key="5">
    <source>
        <dbReference type="PROSITE" id="PS51352"/>
    </source>
</evidence>
<dbReference type="OrthoDB" id="9790390at2"/>
<organism evidence="6 7">
    <name type="scientific">Streptomyces colonosanans</name>
    <dbReference type="NCBI Taxonomy" id="1428652"/>
    <lineage>
        <taxon>Bacteria</taxon>
        <taxon>Bacillati</taxon>
        <taxon>Actinomycetota</taxon>
        <taxon>Actinomycetes</taxon>
        <taxon>Kitasatosporales</taxon>
        <taxon>Streptomycetaceae</taxon>
        <taxon>Streptomyces</taxon>
    </lineage>
</organism>
<evidence type="ECO:0000313" key="6">
    <source>
        <dbReference type="EMBL" id="OIJ94531.1"/>
    </source>
</evidence>